<proteinExistence type="predicted"/>
<dbReference type="InterPro" id="IPR008922">
    <property type="entry name" value="Di-copper_centre_dom_sf"/>
</dbReference>
<dbReference type="AlphaFoldDB" id="A0A135S3L1"/>
<dbReference type="PANTHER" id="PTHR11474">
    <property type="entry name" value="TYROSINASE FAMILY MEMBER"/>
    <property type="match status" value="1"/>
</dbReference>
<dbReference type="Pfam" id="PF00264">
    <property type="entry name" value="Tyrosinase"/>
    <property type="match status" value="1"/>
</dbReference>
<dbReference type="EMBL" id="JFFI01002554">
    <property type="protein sequence ID" value="KXH30469.1"/>
    <property type="molecule type" value="Genomic_DNA"/>
</dbReference>
<dbReference type="PANTHER" id="PTHR11474:SF116">
    <property type="entry name" value="TYROSINASE"/>
    <property type="match status" value="1"/>
</dbReference>
<dbReference type="GO" id="GO:0046872">
    <property type="term" value="F:metal ion binding"/>
    <property type="evidence" value="ECO:0007669"/>
    <property type="project" value="UniProtKB-KW"/>
</dbReference>
<gene>
    <name evidence="4" type="ORF">CSAL01_00697</name>
</gene>
<evidence type="ECO:0000259" key="3">
    <source>
        <dbReference type="PROSITE" id="PS00497"/>
    </source>
</evidence>
<keyword evidence="1" id="KW-0479">Metal-binding</keyword>
<accession>A0A135S3L1</accession>
<dbReference type="InterPro" id="IPR002227">
    <property type="entry name" value="Tyrosinase_Cu-bd"/>
</dbReference>
<keyword evidence="2" id="KW-0732">Signal</keyword>
<dbReference type="OrthoDB" id="6132182at2759"/>
<dbReference type="GO" id="GO:0016491">
    <property type="term" value="F:oxidoreductase activity"/>
    <property type="evidence" value="ECO:0007669"/>
    <property type="project" value="InterPro"/>
</dbReference>
<dbReference type="PROSITE" id="PS00497">
    <property type="entry name" value="TYROSINASE_1"/>
    <property type="match status" value="1"/>
</dbReference>
<evidence type="ECO:0000313" key="4">
    <source>
        <dbReference type="EMBL" id="KXH30469.1"/>
    </source>
</evidence>
<feature type="domain" description="Tyrosinase copper-binding" evidence="3">
    <location>
        <begin position="129"/>
        <end position="146"/>
    </location>
</feature>
<dbReference type="Gene3D" id="1.10.1280.10">
    <property type="entry name" value="Di-copper center containing domain from catechol oxidase"/>
    <property type="match status" value="2"/>
</dbReference>
<keyword evidence="5" id="KW-1185">Reference proteome</keyword>
<sequence length="258" mass="27875">MKVSSVLSSAILALVALAAPSVKPRGDSITDGAQFADLTASIQADVLKSLDEWEARLRKRGESANCTTSNIVFRKEYGALSLSERLSYVNAVKCLQRLPPRTPANVSAGARSRFDDFVVTHIQQTMTIHYTGNFMAWHRWFVYLYEKVLRDECGYTDYQPPPEGIGGSSIQLPAGVGGGFVTTGPFANMTVNLGPVGGLQGTAPGPGGGLGYNPRGLKRDVGPAMNQRYANYTTVLNLLLKPNISEYRLLSEGVPYTP</sequence>
<protein>
    <recommendedName>
        <fullName evidence="3">Tyrosinase copper-binding domain-containing protein</fullName>
    </recommendedName>
</protein>
<evidence type="ECO:0000313" key="5">
    <source>
        <dbReference type="Proteomes" id="UP000070121"/>
    </source>
</evidence>
<feature type="chain" id="PRO_5007801731" description="Tyrosinase copper-binding domain-containing protein" evidence="2">
    <location>
        <begin position="19"/>
        <end position="258"/>
    </location>
</feature>
<dbReference type="STRING" id="1209931.A0A135S3L1"/>
<name>A0A135S3L1_9PEZI</name>
<dbReference type="Proteomes" id="UP000070121">
    <property type="component" value="Unassembled WGS sequence"/>
</dbReference>
<evidence type="ECO:0000256" key="1">
    <source>
        <dbReference type="ARBA" id="ARBA00022723"/>
    </source>
</evidence>
<reference evidence="4 5" key="1">
    <citation type="submission" date="2014-02" db="EMBL/GenBank/DDBJ databases">
        <title>The genome sequence of Colletotrichum salicis CBS 607.94.</title>
        <authorList>
            <person name="Baroncelli R."/>
            <person name="Thon M.R."/>
        </authorList>
    </citation>
    <scope>NUCLEOTIDE SEQUENCE [LARGE SCALE GENOMIC DNA]</scope>
    <source>
        <strain evidence="4 5">CBS 607.94</strain>
    </source>
</reference>
<dbReference type="InterPro" id="IPR050316">
    <property type="entry name" value="Tyrosinase/Hemocyanin"/>
</dbReference>
<dbReference type="SUPFAM" id="SSF48056">
    <property type="entry name" value="Di-copper centre-containing domain"/>
    <property type="match status" value="1"/>
</dbReference>
<organism evidence="4 5">
    <name type="scientific">Colletotrichum salicis</name>
    <dbReference type="NCBI Taxonomy" id="1209931"/>
    <lineage>
        <taxon>Eukaryota</taxon>
        <taxon>Fungi</taxon>
        <taxon>Dikarya</taxon>
        <taxon>Ascomycota</taxon>
        <taxon>Pezizomycotina</taxon>
        <taxon>Sordariomycetes</taxon>
        <taxon>Hypocreomycetidae</taxon>
        <taxon>Glomerellales</taxon>
        <taxon>Glomerellaceae</taxon>
        <taxon>Colletotrichum</taxon>
        <taxon>Colletotrichum acutatum species complex</taxon>
    </lineage>
</organism>
<evidence type="ECO:0000256" key="2">
    <source>
        <dbReference type="SAM" id="SignalP"/>
    </source>
</evidence>
<feature type="signal peptide" evidence="2">
    <location>
        <begin position="1"/>
        <end position="18"/>
    </location>
</feature>
<comment type="caution">
    <text evidence="4">The sequence shown here is derived from an EMBL/GenBank/DDBJ whole genome shotgun (WGS) entry which is preliminary data.</text>
</comment>